<proteinExistence type="predicted"/>
<keyword evidence="2" id="KW-1185">Reference proteome</keyword>
<reference evidence="2" key="1">
    <citation type="submission" date="2016-08" db="EMBL/GenBank/DDBJ databases">
        <authorList>
            <person name="Varghese N."/>
            <person name="Submissions Spin"/>
        </authorList>
    </citation>
    <scope>NUCLEOTIDE SEQUENCE [LARGE SCALE GENOMIC DNA]</scope>
    <source>
        <strain evidence="2">SGD-1123</strain>
    </source>
</reference>
<accession>A0A0V8HM86</accession>
<name>A0A0V8HM86_9BACI</name>
<evidence type="ECO:0008006" key="3">
    <source>
        <dbReference type="Google" id="ProtNLM"/>
    </source>
</evidence>
<evidence type="ECO:0000313" key="2">
    <source>
        <dbReference type="Proteomes" id="UP000181997"/>
    </source>
</evidence>
<dbReference type="EMBL" id="FMAU01000001">
    <property type="protein sequence ID" value="SCB87908.1"/>
    <property type="molecule type" value="Genomic_DNA"/>
</dbReference>
<dbReference type="OrthoDB" id="9110500at2"/>
<evidence type="ECO:0000313" key="1">
    <source>
        <dbReference type="EMBL" id="SCB87908.1"/>
    </source>
</evidence>
<dbReference type="RefSeq" id="WP_058297778.1">
    <property type="nucleotide sequence ID" value="NZ_FMAU01000001.1"/>
</dbReference>
<sequence>MTDMNGRNFYYNKENYILKLKPEIEKYFKAKQLLIFGIIVPFFIPLKNQNHLTYHVNKNELCHYRFHTIENKVNVYTGAYNEEPLNLPKKCTRVEMVYISKDKPSLDKLEEFLSEKFDLLVGGLNQLVSSIIVLTKDPYVSKITREVLDPTILYSIIDPKNYTLKSEGLFQLNFNKLEQGGGYLTDINTKRVMEGIDLLPNNPFFRAAELFYGSKRSLSNGDYTRAVIDSQTSVEIFLTALYKYLLKKEGFSKSEIDKKSNEMRFKSMVIDHFHKRLGGDFNVDDIDSPVGNWWENTYLLRNNVVHEGYLPDFEKTEKCLDAVNTLNNYLTDLFHSEKIKKKYPELSQLVLKPTN</sequence>
<dbReference type="Proteomes" id="UP000181997">
    <property type="component" value="Unassembled WGS sequence"/>
</dbReference>
<gene>
    <name evidence="1" type="ORF">GA0061094_1117</name>
</gene>
<protein>
    <recommendedName>
        <fullName evidence="3">Apea-like HEPN domain-containing protein</fullName>
    </recommendedName>
</protein>
<organism evidence="1 2">
    <name type="scientific">[Bacillus] enclensis</name>
    <dbReference type="NCBI Taxonomy" id="1402860"/>
    <lineage>
        <taxon>Bacteria</taxon>
        <taxon>Bacillati</taxon>
        <taxon>Bacillota</taxon>
        <taxon>Bacilli</taxon>
        <taxon>Bacillales</taxon>
        <taxon>Bacillaceae</taxon>
        <taxon>Rossellomorea</taxon>
    </lineage>
</organism>
<dbReference type="AlphaFoldDB" id="A0A0V8HM86"/>